<reference evidence="1" key="1">
    <citation type="submission" date="2019-11" db="EMBL/GenBank/DDBJ databases">
        <title>Description of Pedobacter sp. LMG 31464T.</title>
        <authorList>
            <person name="Carlier A."/>
            <person name="Qi S."/>
            <person name="Vandamme P."/>
        </authorList>
    </citation>
    <scope>NUCLEOTIDE SEQUENCE</scope>
    <source>
        <strain evidence="1">LMG 31464</strain>
    </source>
</reference>
<protein>
    <submittedName>
        <fullName evidence="1">Uncharacterized protein</fullName>
    </submittedName>
</protein>
<dbReference type="EMBL" id="WNXD01000001">
    <property type="protein sequence ID" value="MBB2144488.1"/>
    <property type="molecule type" value="Genomic_DNA"/>
</dbReference>
<name>A0A923DX93_9SPHI</name>
<dbReference type="RefSeq" id="WP_182921179.1">
    <property type="nucleotide sequence ID" value="NZ_WNXD01000001.1"/>
</dbReference>
<dbReference type="AlphaFoldDB" id="A0A923DX93"/>
<gene>
    <name evidence="1" type="ORF">GM921_03255</name>
</gene>
<comment type="caution">
    <text evidence="1">The sequence shown here is derived from an EMBL/GenBank/DDBJ whole genome shotgun (WGS) entry which is preliminary data.</text>
</comment>
<evidence type="ECO:0000313" key="1">
    <source>
        <dbReference type="EMBL" id="MBB2144488.1"/>
    </source>
</evidence>
<accession>A0A923DX93</accession>
<organism evidence="1 2">
    <name type="scientific">Pedobacter planticolens</name>
    <dbReference type="NCBI Taxonomy" id="2679964"/>
    <lineage>
        <taxon>Bacteria</taxon>
        <taxon>Pseudomonadati</taxon>
        <taxon>Bacteroidota</taxon>
        <taxon>Sphingobacteriia</taxon>
        <taxon>Sphingobacteriales</taxon>
        <taxon>Sphingobacteriaceae</taxon>
        <taxon>Pedobacter</taxon>
    </lineage>
</organism>
<keyword evidence="2" id="KW-1185">Reference proteome</keyword>
<dbReference type="Proteomes" id="UP000601055">
    <property type="component" value="Unassembled WGS sequence"/>
</dbReference>
<proteinExistence type="predicted"/>
<sequence length="274" mass="31022">MKQKAIYCLLATATIFSSCKKNIFRKAVIQTEMLNNQSYVGSRLTQIVTSIGDTTVLQYGDGEKLKRTLQYTSDHKSRKRTLNCIRTFSYDKEGRLIKTIVENQYDKENLNIYQYSYIANQLSTYTLSTMNIQDPRQPVLTLNFSYSYHYSGGRLSSYSISNGIGETIMESAYNYSSNGKNTIITGSNRQPGLPEERFATELFGDIADPSAIFIPGAVKPSTLLTRDFAYTSDITGKFIQHYKTDTKGRVISVETSYPYQVGVKSKTCYIYESI</sequence>
<dbReference type="PROSITE" id="PS51257">
    <property type="entry name" value="PROKAR_LIPOPROTEIN"/>
    <property type="match status" value="1"/>
</dbReference>
<evidence type="ECO:0000313" key="2">
    <source>
        <dbReference type="Proteomes" id="UP000601055"/>
    </source>
</evidence>